<reference evidence="1" key="1">
    <citation type="submission" date="2015-05" db="EMBL/GenBank/DDBJ databases">
        <title>Draft Genome assembly of Streptomyces showdoensis.</title>
        <authorList>
            <person name="Thapa K.K."/>
            <person name="Metsa-Ketela M."/>
        </authorList>
    </citation>
    <scope>NUCLEOTIDE SEQUENCE [LARGE SCALE GENOMIC DNA]</scope>
    <source>
        <strain evidence="1">ATCC 15227</strain>
    </source>
</reference>
<keyword evidence="2" id="KW-1185">Reference proteome</keyword>
<name>A0A2P2GR24_STREW</name>
<comment type="caution">
    <text evidence="1">The sequence shown here is derived from an EMBL/GenBank/DDBJ whole genome shotgun (WGS) entry which is preliminary data.</text>
</comment>
<protein>
    <submittedName>
        <fullName evidence="1">Uncharacterized protein</fullName>
    </submittedName>
</protein>
<evidence type="ECO:0000313" key="1">
    <source>
        <dbReference type="EMBL" id="KKZ73947.1"/>
    </source>
</evidence>
<gene>
    <name evidence="1" type="ORF">VO63_10080</name>
</gene>
<evidence type="ECO:0000313" key="2">
    <source>
        <dbReference type="Proteomes" id="UP000265325"/>
    </source>
</evidence>
<dbReference type="Proteomes" id="UP000265325">
    <property type="component" value="Unassembled WGS sequence"/>
</dbReference>
<dbReference type="AlphaFoldDB" id="A0A2P2GR24"/>
<organism evidence="1 2">
    <name type="scientific">Streptomyces showdoensis</name>
    <dbReference type="NCBI Taxonomy" id="68268"/>
    <lineage>
        <taxon>Bacteria</taxon>
        <taxon>Bacillati</taxon>
        <taxon>Actinomycetota</taxon>
        <taxon>Actinomycetes</taxon>
        <taxon>Kitasatosporales</taxon>
        <taxon>Streptomycetaceae</taxon>
        <taxon>Streptomyces</taxon>
    </lineage>
</organism>
<accession>A0A2P2GR24</accession>
<sequence>MTTAVVASPVYRMNKHPSAEVTMTARCLDGECTWEAQPTTEPASATVTCESHTADTGHDVFTVALEYVALVTRTGGTE</sequence>
<proteinExistence type="predicted"/>
<dbReference type="EMBL" id="LAQS01000012">
    <property type="protein sequence ID" value="KKZ73947.1"/>
    <property type="molecule type" value="Genomic_DNA"/>
</dbReference>